<feature type="transmembrane region" description="Helical" evidence="1">
    <location>
        <begin position="30"/>
        <end position="48"/>
    </location>
</feature>
<keyword evidence="1" id="KW-0472">Membrane</keyword>
<sequence length="108" mass="12263">RRKMQKDLIAPMLFSGSLNATGFEGWLEFFLIPALTMTSVLITDNAPIHRKRRIREIVESAGHIVLFLPTYSPDLNDIEHDFSALKRARMYAPPGTSIDKVIQDYCIA</sequence>
<evidence type="ECO:0000313" key="3">
    <source>
        <dbReference type="EMBL" id="MBE9254660.1"/>
    </source>
</evidence>
<feature type="domain" description="Tc1-like transposase DDE" evidence="2">
    <location>
        <begin position="6"/>
        <end position="91"/>
    </location>
</feature>
<keyword evidence="1" id="KW-0812">Transmembrane</keyword>
<keyword evidence="4" id="KW-1185">Reference proteome</keyword>
<evidence type="ECO:0000259" key="2">
    <source>
        <dbReference type="Pfam" id="PF13358"/>
    </source>
</evidence>
<dbReference type="InterPro" id="IPR038717">
    <property type="entry name" value="Tc1-like_DDE_dom"/>
</dbReference>
<dbReference type="RefSeq" id="WP_194020201.1">
    <property type="nucleotide sequence ID" value="NZ_JADEVV010000035.1"/>
</dbReference>
<dbReference type="EMBL" id="JADEVV010000035">
    <property type="protein sequence ID" value="MBE9254660.1"/>
    <property type="molecule type" value="Genomic_DNA"/>
</dbReference>
<evidence type="ECO:0000256" key="1">
    <source>
        <dbReference type="SAM" id="Phobius"/>
    </source>
</evidence>
<keyword evidence="1" id="KW-1133">Transmembrane helix</keyword>
<dbReference type="Proteomes" id="UP000658720">
    <property type="component" value="Unassembled WGS sequence"/>
</dbReference>
<dbReference type="InterPro" id="IPR036397">
    <property type="entry name" value="RNaseH_sf"/>
</dbReference>
<organism evidence="3 4">
    <name type="scientific">Synechocystis salina LEGE 00031</name>
    <dbReference type="NCBI Taxonomy" id="1828736"/>
    <lineage>
        <taxon>Bacteria</taxon>
        <taxon>Bacillati</taxon>
        <taxon>Cyanobacteriota</taxon>
        <taxon>Cyanophyceae</taxon>
        <taxon>Synechococcales</taxon>
        <taxon>Merismopediaceae</taxon>
        <taxon>Synechocystis</taxon>
    </lineage>
</organism>
<name>A0ABR9VTH2_9SYNC</name>
<evidence type="ECO:0000313" key="4">
    <source>
        <dbReference type="Proteomes" id="UP000658720"/>
    </source>
</evidence>
<feature type="non-terminal residue" evidence="3">
    <location>
        <position position="1"/>
    </location>
</feature>
<proteinExistence type="predicted"/>
<dbReference type="PANTHER" id="PTHR46564">
    <property type="entry name" value="TRANSPOSASE"/>
    <property type="match status" value="1"/>
</dbReference>
<protein>
    <submittedName>
        <fullName evidence="3">Transposase</fullName>
    </submittedName>
</protein>
<reference evidence="3 4" key="1">
    <citation type="submission" date="2020-10" db="EMBL/GenBank/DDBJ databases">
        <authorList>
            <person name="Castelo-Branco R."/>
            <person name="Eusebio N."/>
            <person name="Adriana R."/>
            <person name="Vieira A."/>
            <person name="Brugerolle De Fraissinette N."/>
            <person name="Rezende De Castro R."/>
            <person name="Schneider M.P."/>
            <person name="Vasconcelos V."/>
            <person name="Leao P.N."/>
        </authorList>
    </citation>
    <scope>NUCLEOTIDE SEQUENCE [LARGE SCALE GENOMIC DNA]</scope>
    <source>
        <strain evidence="3 4">LEGE 00031</strain>
    </source>
</reference>
<dbReference type="Pfam" id="PF13358">
    <property type="entry name" value="DDE_3"/>
    <property type="match status" value="1"/>
</dbReference>
<comment type="caution">
    <text evidence="3">The sequence shown here is derived from an EMBL/GenBank/DDBJ whole genome shotgun (WGS) entry which is preliminary data.</text>
</comment>
<dbReference type="PANTHER" id="PTHR46564:SF1">
    <property type="entry name" value="TRANSPOSASE"/>
    <property type="match status" value="1"/>
</dbReference>
<accession>A0ABR9VTH2</accession>
<dbReference type="Gene3D" id="3.30.420.10">
    <property type="entry name" value="Ribonuclease H-like superfamily/Ribonuclease H"/>
    <property type="match status" value="1"/>
</dbReference>
<gene>
    <name evidence="3" type="ORF">IQ217_12595</name>
</gene>